<dbReference type="RefSeq" id="XP_064679786.1">
    <property type="nucleotide sequence ID" value="XM_064832083.1"/>
</dbReference>
<dbReference type="Proteomes" id="UP001304243">
    <property type="component" value="Unassembled WGS sequence"/>
</dbReference>
<feature type="transmembrane region" description="Helical" evidence="10">
    <location>
        <begin position="218"/>
        <end position="238"/>
    </location>
</feature>
<evidence type="ECO:0000256" key="7">
    <source>
        <dbReference type="ARBA" id="ARBA00023288"/>
    </source>
</evidence>
<dbReference type="GO" id="GO:0016020">
    <property type="term" value="C:membrane"/>
    <property type="evidence" value="ECO:0007669"/>
    <property type="project" value="UniProtKB-SubCell"/>
</dbReference>
<name>A0AAN7DEQ7_9FUNG</name>
<organism evidence="12 13">
    <name type="scientific">Mucor velutinosus</name>
    <dbReference type="NCBI Taxonomy" id="708070"/>
    <lineage>
        <taxon>Eukaryota</taxon>
        <taxon>Fungi</taxon>
        <taxon>Fungi incertae sedis</taxon>
        <taxon>Mucoromycota</taxon>
        <taxon>Mucoromycotina</taxon>
        <taxon>Mucoromycetes</taxon>
        <taxon>Mucorales</taxon>
        <taxon>Mucorineae</taxon>
        <taxon>Mucoraceae</taxon>
        <taxon>Mucor</taxon>
    </lineage>
</organism>
<dbReference type="PROSITE" id="PS50216">
    <property type="entry name" value="DHHC"/>
    <property type="match status" value="1"/>
</dbReference>
<evidence type="ECO:0000313" key="12">
    <source>
        <dbReference type="EMBL" id="KAK4513120.1"/>
    </source>
</evidence>
<protein>
    <recommendedName>
        <fullName evidence="10">Palmitoyltransferase</fullName>
        <ecNumber evidence="10">2.3.1.225</ecNumber>
    </recommendedName>
</protein>
<sequence length="330" mass="38051">MLAMGCSFKKTQQCIMTVVNASPVVLLCLIFTWSYWAFNFSLSMGLLKEGHTLQGSLYILCYHPIFILCMWSYWVVCRTSPGFTLDMQKKRSEQEEDTVGLLAYDHNNKDMIAMQDQEQRSPVPITVKRDGNRRYCQKCKLEKFDRTHHCRQCGKCVLKMDHHCPWINNCVGFQNYKAFYLFLVYASAYCVFVFATTLPPTIIQVNGPMSILGLNVNWGLLIFISGIFGLFLLPFTIFHTRQLCKNRSTIEYYEKANYRMGRGSSRDIMRSKYFNPWDIGTRKNIDQVLGKGSLWQKLMPVGKPLGDGSSFPINSYAYDTLGADDVQEEF</sequence>
<comment type="domain">
    <text evidence="10">The DHHC domain is required for palmitoyltransferase activity.</text>
</comment>
<feature type="transmembrane region" description="Helical" evidence="10">
    <location>
        <begin position="14"/>
        <end position="36"/>
    </location>
</feature>
<keyword evidence="5 10" id="KW-0472">Membrane</keyword>
<dbReference type="EMBL" id="JASEJX010000019">
    <property type="protein sequence ID" value="KAK4513120.1"/>
    <property type="molecule type" value="Genomic_DNA"/>
</dbReference>
<keyword evidence="3 10" id="KW-0812">Transmembrane</keyword>
<evidence type="ECO:0000256" key="3">
    <source>
        <dbReference type="ARBA" id="ARBA00022692"/>
    </source>
</evidence>
<accession>A0AAN7DEQ7</accession>
<proteinExistence type="inferred from homology"/>
<dbReference type="EC" id="2.3.1.225" evidence="10"/>
<dbReference type="Pfam" id="PF01529">
    <property type="entry name" value="DHHC"/>
    <property type="match status" value="1"/>
</dbReference>
<keyword evidence="7" id="KW-0449">Lipoprotein</keyword>
<dbReference type="InterPro" id="IPR039859">
    <property type="entry name" value="PFA4/ZDH16/20/ERF2-like"/>
</dbReference>
<evidence type="ECO:0000256" key="4">
    <source>
        <dbReference type="ARBA" id="ARBA00022989"/>
    </source>
</evidence>
<reference evidence="12 13" key="1">
    <citation type="submission" date="2022-11" db="EMBL/GenBank/DDBJ databases">
        <title>Mucor velutinosus strain NIH1002 WGS.</title>
        <authorList>
            <person name="Subramanian P."/>
            <person name="Mullikin J.C."/>
            <person name="Segre J.A."/>
            <person name="Zelazny A.M."/>
        </authorList>
    </citation>
    <scope>NUCLEOTIDE SEQUENCE [LARGE SCALE GENOMIC DNA]</scope>
    <source>
        <strain evidence="12 13">NIH1002</strain>
    </source>
</reference>
<gene>
    <name evidence="12" type="ORF">ATC70_012914</name>
</gene>
<keyword evidence="13" id="KW-1185">Reference proteome</keyword>
<feature type="domain" description="Palmitoyltransferase DHHC" evidence="11">
    <location>
        <begin position="132"/>
        <end position="255"/>
    </location>
</feature>
<evidence type="ECO:0000256" key="8">
    <source>
        <dbReference type="ARBA" id="ARBA00023315"/>
    </source>
</evidence>
<keyword evidence="2 10" id="KW-0808">Transferase</keyword>
<evidence type="ECO:0000256" key="10">
    <source>
        <dbReference type="RuleBase" id="RU079119"/>
    </source>
</evidence>
<dbReference type="GeneID" id="89956600"/>
<evidence type="ECO:0000259" key="11">
    <source>
        <dbReference type="Pfam" id="PF01529"/>
    </source>
</evidence>
<dbReference type="GO" id="GO:0019706">
    <property type="term" value="F:protein-cysteine S-palmitoyltransferase activity"/>
    <property type="evidence" value="ECO:0007669"/>
    <property type="project" value="UniProtKB-EC"/>
</dbReference>
<evidence type="ECO:0000256" key="5">
    <source>
        <dbReference type="ARBA" id="ARBA00023136"/>
    </source>
</evidence>
<comment type="similarity">
    <text evidence="10">Belongs to the DHHC palmitoyltransferase family.</text>
</comment>
<evidence type="ECO:0000256" key="9">
    <source>
        <dbReference type="ARBA" id="ARBA00048048"/>
    </source>
</evidence>
<keyword evidence="4 10" id="KW-1133">Transmembrane helix</keyword>
<keyword evidence="8 10" id="KW-0012">Acyltransferase</keyword>
<feature type="transmembrane region" description="Helical" evidence="10">
    <location>
        <begin position="178"/>
        <end position="198"/>
    </location>
</feature>
<comment type="catalytic activity">
    <reaction evidence="9 10">
        <text>L-cysteinyl-[protein] + hexadecanoyl-CoA = S-hexadecanoyl-L-cysteinyl-[protein] + CoA</text>
        <dbReference type="Rhea" id="RHEA:36683"/>
        <dbReference type="Rhea" id="RHEA-COMP:10131"/>
        <dbReference type="Rhea" id="RHEA-COMP:11032"/>
        <dbReference type="ChEBI" id="CHEBI:29950"/>
        <dbReference type="ChEBI" id="CHEBI:57287"/>
        <dbReference type="ChEBI" id="CHEBI:57379"/>
        <dbReference type="ChEBI" id="CHEBI:74151"/>
        <dbReference type="EC" id="2.3.1.225"/>
    </reaction>
</comment>
<comment type="subcellular location">
    <subcellularLocation>
        <location evidence="1">Membrane</location>
        <topology evidence="1">Multi-pass membrane protein</topology>
    </subcellularLocation>
</comment>
<evidence type="ECO:0000313" key="13">
    <source>
        <dbReference type="Proteomes" id="UP001304243"/>
    </source>
</evidence>
<comment type="caution">
    <text evidence="12">The sequence shown here is derived from an EMBL/GenBank/DDBJ whole genome shotgun (WGS) entry which is preliminary data.</text>
</comment>
<keyword evidence="6" id="KW-0564">Palmitate</keyword>
<dbReference type="InterPro" id="IPR001594">
    <property type="entry name" value="Palmitoyltrfase_DHHC"/>
</dbReference>
<evidence type="ECO:0000256" key="6">
    <source>
        <dbReference type="ARBA" id="ARBA00023139"/>
    </source>
</evidence>
<feature type="transmembrane region" description="Helical" evidence="10">
    <location>
        <begin position="56"/>
        <end position="76"/>
    </location>
</feature>
<dbReference type="PANTHER" id="PTHR12246">
    <property type="entry name" value="PALMITOYLTRANSFERASE ZDHHC16"/>
    <property type="match status" value="1"/>
</dbReference>
<evidence type="ECO:0000256" key="2">
    <source>
        <dbReference type="ARBA" id="ARBA00022679"/>
    </source>
</evidence>
<evidence type="ECO:0000256" key="1">
    <source>
        <dbReference type="ARBA" id="ARBA00004141"/>
    </source>
</evidence>
<dbReference type="AlphaFoldDB" id="A0AAN7DEQ7"/>